<evidence type="ECO:0000313" key="1">
    <source>
        <dbReference type="EMBL" id="KAL2542372.1"/>
    </source>
</evidence>
<gene>
    <name evidence="1" type="ORF">Adt_03350</name>
</gene>
<evidence type="ECO:0000313" key="2">
    <source>
        <dbReference type="Proteomes" id="UP001604336"/>
    </source>
</evidence>
<comment type="caution">
    <text evidence="1">The sequence shown here is derived from an EMBL/GenBank/DDBJ whole genome shotgun (WGS) entry which is preliminary data.</text>
</comment>
<name>A0ABD1VYH7_9LAMI</name>
<reference evidence="2" key="1">
    <citation type="submission" date="2024-07" db="EMBL/GenBank/DDBJ databases">
        <title>Two chromosome-level genome assemblies of Korean endemic species Abeliophyllum distichum and Forsythia ovata (Oleaceae).</title>
        <authorList>
            <person name="Jang H."/>
        </authorList>
    </citation>
    <scope>NUCLEOTIDE SEQUENCE [LARGE SCALE GENOMIC DNA]</scope>
</reference>
<dbReference type="AlphaFoldDB" id="A0ABD1VYH7"/>
<protein>
    <submittedName>
        <fullName evidence="1">Uncharacterized protein</fullName>
    </submittedName>
</protein>
<sequence length="214" mass="24756">MGDNNNRVCDLPPVDATMGNLLAPMVRAVKVNERNILMNDYTMLPIVENQSSIIYPPYGQADQAPDYHLSRFMEYFGNFKYQGVNDKALKTRLLHYTLKKSRKWLDLLPSNSINHGQMQFKNFPSHQFLSASENHYFYFVLTPNSRSAVDFTVVDSATTSFIQNRSVREIHDLYETMSEQFVIWPDRGSHKKTTRMHGMDINILLLTKINVLSN</sequence>
<dbReference type="Proteomes" id="UP001604336">
    <property type="component" value="Unassembled WGS sequence"/>
</dbReference>
<dbReference type="EMBL" id="JBFOLK010000001">
    <property type="protein sequence ID" value="KAL2542372.1"/>
    <property type="molecule type" value="Genomic_DNA"/>
</dbReference>
<proteinExistence type="predicted"/>
<accession>A0ABD1VYH7</accession>
<organism evidence="1 2">
    <name type="scientific">Abeliophyllum distichum</name>
    <dbReference type="NCBI Taxonomy" id="126358"/>
    <lineage>
        <taxon>Eukaryota</taxon>
        <taxon>Viridiplantae</taxon>
        <taxon>Streptophyta</taxon>
        <taxon>Embryophyta</taxon>
        <taxon>Tracheophyta</taxon>
        <taxon>Spermatophyta</taxon>
        <taxon>Magnoliopsida</taxon>
        <taxon>eudicotyledons</taxon>
        <taxon>Gunneridae</taxon>
        <taxon>Pentapetalae</taxon>
        <taxon>asterids</taxon>
        <taxon>lamiids</taxon>
        <taxon>Lamiales</taxon>
        <taxon>Oleaceae</taxon>
        <taxon>Forsythieae</taxon>
        <taxon>Abeliophyllum</taxon>
    </lineage>
</organism>
<keyword evidence="2" id="KW-1185">Reference proteome</keyword>